<evidence type="ECO:0000313" key="3">
    <source>
        <dbReference type="EMBL" id="ASF48338.1"/>
    </source>
</evidence>
<protein>
    <recommendedName>
        <fullName evidence="2">DUF2726 domain-containing protein</fullName>
    </recommendedName>
</protein>
<keyword evidence="1" id="KW-0472">Membrane</keyword>
<dbReference type="InterPro" id="IPR024402">
    <property type="entry name" value="DUF2726"/>
</dbReference>
<keyword evidence="1" id="KW-1133">Transmembrane helix</keyword>
<dbReference type="AlphaFoldDB" id="A0A1Z4C4B0"/>
<dbReference type="OrthoDB" id="5782056at2"/>
<dbReference type="Pfam" id="PF10881">
    <property type="entry name" value="DUF2726"/>
    <property type="match status" value="1"/>
</dbReference>
<accession>A0A1Z4C4B0</accession>
<keyword evidence="1" id="KW-0812">Transmembrane</keyword>
<organism evidence="3 4">
    <name type="scientific">Methylovulum psychrotolerans</name>
    <dbReference type="NCBI Taxonomy" id="1704499"/>
    <lineage>
        <taxon>Bacteria</taxon>
        <taxon>Pseudomonadati</taxon>
        <taxon>Pseudomonadota</taxon>
        <taxon>Gammaproteobacteria</taxon>
        <taxon>Methylococcales</taxon>
        <taxon>Methylococcaceae</taxon>
        <taxon>Methylovulum</taxon>
    </lineage>
</organism>
<evidence type="ECO:0000259" key="2">
    <source>
        <dbReference type="Pfam" id="PF10881"/>
    </source>
</evidence>
<dbReference type="RefSeq" id="WP_088621208.1">
    <property type="nucleotide sequence ID" value="NZ_CP022129.1"/>
</dbReference>
<feature type="transmembrane region" description="Helical" evidence="1">
    <location>
        <begin position="47"/>
        <end position="65"/>
    </location>
</feature>
<reference evidence="3 4" key="1">
    <citation type="submission" date="2017-06" db="EMBL/GenBank/DDBJ databases">
        <title>Genome Sequencing of the methanotroph Methylovulum psychrotolerants str. HV10-M2 isolated from a high-altitude environment.</title>
        <authorList>
            <person name="Mateos-Rivera A."/>
        </authorList>
    </citation>
    <scope>NUCLEOTIDE SEQUENCE [LARGE SCALE GENOMIC DNA]</scope>
    <source>
        <strain evidence="3 4">HV10_M2</strain>
    </source>
</reference>
<gene>
    <name evidence="3" type="ORF">CEK71_20980</name>
</gene>
<keyword evidence="4" id="KW-1185">Reference proteome</keyword>
<evidence type="ECO:0000256" key="1">
    <source>
        <dbReference type="SAM" id="Phobius"/>
    </source>
</evidence>
<sequence>MGQPDSTTLPRENVKKYQCRFVLTRIPIKTDNMRPAGKRRVLKMQNLLQVIIPFMLIIGVISGIVEGMKDQKKGKRTGKKFLTGDLPYYAKQLMTEPEQILFIRLTGALPEYTVMGQVQLSRILGVKDGYNEYEWHNKINRMSADFVICDDDTNIIAVIELDDRSHQRESRRKADEKKDKSLEAAGIKVIRWNVHRMPQAWKIRKDVLDED</sequence>
<dbReference type="Gene3D" id="3.40.960.10">
    <property type="entry name" value="VSR Endonuclease"/>
    <property type="match status" value="1"/>
</dbReference>
<dbReference type="Proteomes" id="UP000197019">
    <property type="component" value="Chromosome"/>
</dbReference>
<dbReference type="EMBL" id="CP022129">
    <property type="protein sequence ID" value="ASF48338.1"/>
    <property type="molecule type" value="Genomic_DNA"/>
</dbReference>
<name>A0A1Z4C4B0_9GAMM</name>
<proteinExistence type="predicted"/>
<evidence type="ECO:0000313" key="4">
    <source>
        <dbReference type="Proteomes" id="UP000197019"/>
    </source>
</evidence>
<feature type="domain" description="DUF2726" evidence="2">
    <location>
        <begin position="91"/>
        <end position="207"/>
    </location>
</feature>
<dbReference type="KEGG" id="mpsy:CEK71_20980"/>